<proteinExistence type="predicted"/>
<protein>
    <submittedName>
        <fullName evidence="1">GMP/IMP nucleotidase</fullName>
        <ecNumber evidence="1">3.1.3.5</ecNumber>
    </submittedName>
</protein>
<dbReference type="PANTHER" id="PTHR43434:SF3">
    <property type="entry name" value="GMP_IMP NUCLEOTIDASE YRFG"/>
    <property type="match status" value="1"/>
</dbReference>
<dbReference type="RefSeq" id="WP_308897135.1">
    <property type="nucleotide sequence ID" value="NZ_CP133218.1"/>
</dbReference>
<dbReference type="SUPFAM" id="SSF56784">
    <property type="entry name" value="HAD-like"/>
    <property type="match status" value="1"/>
</dbReference>
<evidence type="ECO:0000313" key="1">
    <source>
        <dbReference type="EMBL" id="WML92100.1"/>
    </source>
</evidence>
<dbReference type="NCBIfam" id="TIGR01509">
    <property type="entry name" value="HAD-SF-IA-v3"/>
    <property type="match status" value="1"/>
</dbReference>
<evidence type="ECO:0000313" key="2">
    <source>
        <dbReference type="Proteomes" id="UP001236657"/>
    </source>
</evidence>
<organism evidence="1 2">
    <name type="scientific">Thiothrix lacustris</name>
    <dbReference type="NCBI Taxonomy" id="525917"/>
    <lineage>
        <taxon>Bacteria</taxon>
        <taxon>Pseudomonadati</taxon>
        <taxon>Pseudomonadota</taxon>
        <taxon>Gammaproteobacteria</taxon>
        <taxon>Thiotrichales</taxon>
        <taxon>Thiotrichaceae</taxon>
        <taxon>Thiothrix</taxon>
    </lineage>
</organism>
<dbReference type="InterPro" id="IPR050155">
    <property type="entry name" value="HAD-like_hydrolase_sf"/>
</dbReference>
<dbReference type="InterPro" id="IPR006439">
    <property type="entry name" value="HAD-SF_hydro_IA"/>
</dbReference>
<dbReference type="Proteomes" id="UP001236657">
    <property type="component" value="Chromosome"/>
</dbReference>
<gene>
    <name evidence="1" type="primary">yrfG</name>
    <name evidence="1" type="ORF">RCF98_07085</name>
</gene>
<dbReference type="Gene3D" id="3.40.50.1000">
    <property type="entry name" value="HAD superfamily/HAD-like"/>
    <property type="match status" value="1"/>
</dbReference>
<dbReference type="InterPro" id="IPR036412">
    <property type="entry name" value="HAD-like_sf"/>
</dbReference>
<reference evidence="1 2" key="1">
    <citation type="submission" date="2023-08" db="EMBL/GenBank/DDBJ databases">
        <title>New molecular markers tilS and rpoB for phylogenetic and monitoring studies of the genus Thiothrix biodiversity.</title>
        <authorList>
            <person name="Ravin N.V."/>
            <person name="Smolyakov D."/>
            <person name="Markov N.D."/>
            <person name="Beletsky A.V."/>
            <person name="Mardanov A.V."/>
            <person name="Rudenko T.S."/>
            <person name="Grabovich M.Y."/>
        </authorList>
    </citation>
    <scope>NUCLEOTIDE SEQUENCE [LARGE SCALE GENOMIC DNA]</scope>
    <source>
        <strain evidence="1 2">MK1</strain>
    </source>
</reference>
<dbReference type="EC" id="3.1.3.5" evidence="1"/>
<dbReference type="SFLD" id="SFLDG01129">
    <property type="entry name" value="C1.5:_HAD__Beta-PGM__Phosphata"/>
    <property type="match status" value="1"/>
</dbReference>
<dbReference type="PANTHER" id="PTHR43434">
    <property type="entry name" value="PHOSPHOGLYCOLATE PHOSPHATASE"/>
    <property type="match status" value="1"/>
</dbReference>
<accession>A0ABY9MV95</accession>
<sequence>MNYTPISLAWHEVQTVFLDMDGTLLDLHFDNHFWLEHLPVRLAEQRGATPDEIRTYLHERYTEMEGTLDWYCLDFWQNHLGTDLVALKHEIAERIQIRAHVERFLESLHARGKRVVLLTNAHQKSVGMKFGYVALEQYFDRIITSHSLGLPKEHPDFWQKLSEVEVYDPAHSLFIDDNLHVLRSAQAHGVKYLLAIHQPDSQQPPKNTEEFTAVECYTQLMG</sequence>
<name>A0ABY9MV95_9GAMM</name>
<dbReference type="EMBL" id="CP133218">
    <property type="protein sequence ID" value="WML92100.1"/>
    <property type="molecule type" value="Genomic_DNA"/>
</dbReference>
<keyword evidence="1" id="KW-0378">Hydrolase</keyword>
<dbReference type="GO" id="GO:0008253">
    <property type="term" value="F:5'-nucleotidase activity"/>
    <property type="evidence" value="ECO:0007669"/>
    <property type="project" value="UniProtKB-EC"/>
</dbReference>
<dbReference type="InterPro" id="IPR023214">
    <property type="entry name" value="HAD_sf"/>
</dbReference>
<keyword evidence="2" id="KW-1185">Reference proteome</keyword>
<dbReference type="SFLD" id="SFLDS00003">
    <property type="entry name" value="Haloacid_Dehalogenase"/>
    <property type="match status" value="1"/>
</dbReference>
<dbReference type="NCBIfam" id="NF011564">
    <property type="entry name" value="PRK14988.1"/>
    <property type="match status" value="1"/>
</dbReference>
<dbReference type="Pfam" id="PF00702">
    <property type="entry name" value="Hydrolase"/>
    <property type="match status" value="1"/>
</dbReference>